<evidence type="ECO:0000256" key="3">
    <source>
        <dbReference type="ARBA" id="ARBA00022516"/>
    </source>
</evidence>
<dbReference type="GO" id="GO:0006654">
    <property type="term" value="P:phosphatidic acid biosynthetic process"/>
    <property type="evidence" value="ECO:0007669"/>
    <property type="project" value="TreeGrafter"/>
</dbReference>
<evidence type="ECO:0000313" key="9">
    <source>
        <dbReference type="EMBL" id="CDF32427.1"/>
    </source>
</evidence>
<dbReference type="GO" id="GO:0003841">
    <property type="term" value="F:1-acylglycerol-3-phosphate O-acyltransferase activity"/>
    <property type="evidence" value="ECO:0007669"/>
    <property type="project" value="UniProtKB-UniRule"/>
</dbReference>
<evidence type="ECO:0000259" key="8">
    <source>
        <dbReference type="SMART" id="SM00563"/>
    </source>
</evidence>
<dbReference type="OMA" id="HIAFWAK"/>
<gene>
    <name evidence="9" type="ORF">CHC_T00009396001</name>
</gene>
<dbReference type="SUPFAM" id="SSF69593">
    <property type="entry name" value="Glycerol-3-phosphate (1)-acyltransferase"/>
    <property type="match status" value="1"/>
</dbReference>
<dbReference type="InterPro" id="IPR002123">
    <property type="entry name" value="Plipid/glycerol_acylTrfase"/>
</dbReference>
<dbReference type="InterPro" id="IPR004552">
    <property type="entry name" value="AGP_acyltrans"/>
</dbReference>
<evidence type="ECO:0000256" key="1">
    <source>
        <dbReference type="ARBA" id="ARBA00005189"/>
    </source>
</evidence>
<dbReference type="Pfam" id="PF01553">
    <property type="entry name" value="Acyltransferase"/>
    <property type="match status" value="1"/>
</dbReference>
<keyword evidence="7" id="KW-0594">Phospholipid biosynthesis</keyword>
<evidence type="ECO:0000256" key="5">
    <source>
        <dbReference type="ARBA" id="ARBA00023098"/>
    </source>
</evidence>
<organism evidence="9 10">
    <name type="scientific">Chondrus crispus</name>
    <name type="common">Carrageen Irish moss</name>
    <name type="synonym">Polymorpha crispa</name>
    <dbReference type="NCBI Taxonomy" id="2769"/>
    <lineage>
        <taxon>Eukaryota</taxon>
        <taxon>Rhodophyta</taxon>
        <taxon>Florideophyceae</taxon>
        <taxon>Rhodymeniophycidae</taxon>
        <taxon>Gigartinales</taxon>
        <taxon>Gigartinaceae</taxon>
        <taxon>Chondrus</taxon>
    </lineage>
</organism>
<accession>R7Q1E8</accession>
<proteinExistence type="inferred from homology"/>
<dbReference type="OrthoDB" id="417078at2759"/>
<evidence type="ECO:0000256" key="4">
    <source>
        <dbReference type="ARBA" id="ARBA00022679"/>
    </source>
</evidence>
<comment type="similarity">
    <text evidence="2 7">Belongs to the 1-acyl-sn-glycerol-3-phosphate acyltransferase family.</text>
</comment>
<keyword evidence="3 7" id="KW-0444">Lipid biosynthesis</keyword>
<dbReference type="SMART" id="SM00563">
    <property type="entry name" value="PlsC"/>
    <property type="match status" value="1"/>
</dbReference>
<sequence>MALAHPFVMWRDKATRRFHDFIAMAWMKCSFGSVLVHPNIVNAHNLPPKGTPVVYVANHSSYLDIFSFAYLRRRIKYVSKAEIFKLPIVGWAMEMAGNIALRRMNRRGQMEAYRKMVAVVKNGLSLVIFPEGTRSASGKMRKFQSGGFRAAKKQNAPIVPVTILGTREVMPAHAWVPLRYPTKPISLVVHPPLDTANRSVHELQDCAYEAIDSALPPEAQTRPLIKHAKNARRNF</sequence>
<protein>
    <recommendedName>
        <fullName evidence="7">1-acyl-sn-glycerol-3-phosphate acyltransferase</fullName>
        <ecNumber evidence="7">2.3.1.51</ecNumber>
    </recommendedName>
</protein>
<evidence type="ECO:0000313" key="10">
    <source>
        <dbReference type="Proteomes" id="UP000012073"/>
    </source>
</evidence>
<comment type="domain">
    <text evidence="7">The HXXXXD motif is essential for acyltransferase activity and may constitute the binding site for the phosphate moiety of the glycerol-3-phosphate.</text>
</comment>
<keyword evidence="5 7" id="KW-0443">Lipid metabolism</keyword>
<dbReference type="GO" id="GO:0016020">
    <property type="term" value="C:membrane"/>
    <property type="evidence" value="ECO:0007669"/>
    <property type="project" value="InterPro"/>
</dbReference>
<name>R7Q1E8_CHOCR</name>
<dbReference type="Gramene" id="CDF32427">
    <property type="protein sequence ID" value="CDF32427"/>
    <property type="gene ID" value="CHC_T00009396001"/>
</dbReference>
<dbReference type="STRING" id="2769.R7Q1E8"/>
<evidence type="ECO:0000256" key="7">
    <source>
        <dbReference type="RuleBase" id="RU361267"/>
    </source>
</evidence>
<keyword evidence="4 7" id="KW-0808">Transferase</keyword>
<dbReference type="PANTHER" id="PTHR10434">
    <property type="entry name" value="1-ACYL-SN-GLYCEROL-3-PHOSPHATE ACYLTRANSFERASE"/>
    <property type="match status" value="1"/>
</dbReference>
<comment type="pathway">
    <text evidence="1">Lipid metabolism.</text>
</comment>
<feature type="domain" description="Phospholipid/glycerol acyltransferase" evidence="8">
    <location>
        <begin position="53"/>
        <end position="166"/>
    </location>
</feature>
<dbReference type="NCBIfam" id="TIGR00530">
    <property type="entry name" value="AGP_acyltrn"/>
    <property type="match status" value="1"/>
</dbReference>
<dbReference type="GeneID" id="17319807"/>
<keyword evidence="7" id="KW-1208">Phospholipid metabolism</keyword>
<reference evidence="10" key="1">
    <citation type="journal article" date="2013" name="Proc. Natl. Acad. Sci. U.S.A.">
        <title>Genome structure and metabolic features in the red seaweed Chondrus crispus shed light on evolution of the Archaeplastida.</title>
        <authorList>
            <person name="Collen J."/>
            <person name="Porcel B."/>
            <person name="Carre W."/>
            <person name="Ball S.G."/>
            <person name="Chaparro C."/>
            <person name="Tonon T."/>
            <person name="Barbeyron T."/>
            <person name="Michel G."/>
            <person name="Noel B."/>
            <person name="Valentin K."/>
            <person name="Elias M."/>
            <person name="Artiguenave F."/>
            <person name="Arun A."/>
            <person name="Aury J.M."/>
            <person name="Barbosa-Neto J.F."/>
            <person name="Bothwell J.H."/>
            <person name="Bouget F.Y."/>
            <person name="Brillet L."/>
            <person name="Cabello-Hurtado F."/>
            <person name="Capella-Gutierrez S."/>
            <person name="Charrier B."/>
            <person name="Cladiere L."/>
            <person name="Cock J.M."/>
            <person name="Coelho S.M."/>
            <person name="Colleoni C."/>
            <person name="Czjzek M."/>
            <person name="Da Silva C."/>
            <person name="Delage L."/>
            <person name="Denoeud F."/>
            <person name="Deschamps P."/>
            <person name="Dittami S.M."/>
            <person name="Gabaldon T."/>
            <person name="Gachon C.M."/>
            <person name="Groisillier A."/>
            <person name="Herve C."/>
            <person name="Jabbari K."/>
            <person name="Katinka M."/>
            <person name="Kloareg B."/>
            <person name="Kowalczyk N."/>
            <person name="Labadie K."/>
            <person name="Leblanc C."/>
            <person name="Lopez P.J."/>
            <person name="McLachlan D.H."/>
            <person name="Meslet-Cladiere L."/>
            <person name="Moustafa A."/>
            <person name="Nehr Z."/>
            <person name="Nyvall Collen P."/>
            <person name="Panaud O."/>
            <person name="Partensky F."/>
            <person name="Poulain J."/>
            <person name="Rensing S.A."/>
            <person name="Rousvoal S."/>
            <person name="Samson G."/>
            <person name="Symeonidi A."/>
            <person name="Weissenbach J."/>
            <person name="Zambounis A."/>
            <person name="Wincker P."/>
            <person name="Boyen C."/>
        </authorList>
    </citation>
    <scope>NUCLEOTIDE SEQUENCE [LARGE SCALE GENOMIC DNA]</scope>
    <source>
        <strain evidence="10">cv. Stackhouse</strain>
    </source>
</reference>
<dbReference type="RefSeq" id="XP_005712092.1">
    <property type="nucleotide sequence ID" value="XM_005712035.1"/>
</dbReference>
<evidence type="ECO:0000256" key="6">
    <source>
        <dbReference type="ARBA" id="ARBA00023315"/>
    </source>
</evidence>
<dbReference type="EMBL" id="HG001495">
    <property type="protein sequence ID" value="CDF32427.1"/>
    <property type="molecule type" value="Genomic_DNA"/>
</dbReference>
<dbReference type="CDD" id="cd07989">
    <property type="entry name" value="LPLAT_AGPAT-like"/>
    <property type="match status" value="1"/>
</dbReference>
<comment type="catalytic activity">
    <reaction evidence="7">
        <text>a 1-acyl-sn-glycero-3-phosphate + an acyl-CoA = a 1,2-diacyl-sn-glycero-3-phosphate + CoA</text>
        <dbReference type="Rhea" id="RHEA:19709"/>
        <dbReference type="ChEBI" id="CHEBI:57287"/>
        <dbReference type="ChEBI" id="CHEBI:57970"/>
        <dbReference type="ChEBI" id="CHEBI:58342"/>
        <dbReference type="ChEBI" id="CHEBI:58608"/>
        <dbReference type="EC" id="2.3.1.51"/>
    </reaction>
</comment>
<dbReference type="Proteomes" id="UP000012073">
    <property type="component" value="Unassembled WGS sequence"/>
</dbReference>
<dbReference type="EC" id="2.3.1.51" evidence="7"/>
<keyword evidence="6 7" id="KW-0012">Acyltransferase</keyword>
<dbReference type="AlphaFoldDB" id="R7Q1E8"/>
<dbReference type="KEGG" id="ccp:CHC_T00009396001"/>
<dbReference type="PhylomeDB" id="R7Q1E8"/>
<evidence type="ECO:0000256" key="2">
    <source>
        <dbReference type="ARBA" id="ARBA00008655"/>
    </source>
</evidence>
<keyword evidence="10" id="KW-1185">Reference proteome</keyword>
<dbReference type="PANTHER" id="PTHR10434:SF64">
    <property type="entry name" value="1-ACYL-SN-GLYCEROL-3-PHOSPHATE ACYLTRANSFERASE-RELATED"/>
    <property type="match status" value="1"/>
</dbReference>